<dbReference type="EMBL" id="JAOL01000166">
    <property type="protein sequence ID" value="EUA86943.1"/>
    <property type="molecule type" value="Genomic_DNA"/>
</dbReference>
<evidence type="ECO:0000259" key="1">
    <source>
        <dbReference type="PROSITE" id="PS50075"/>
    </source>
</evidence>
<sequence length="83" mass="9097">MNPLDQAILSVIASIASLAPDHMAPVTVDSYLVDDLGYDSPRKMELVAALENRLQMRLKDPEIPLETVGEVIGWVNRHVGETA</sequence>
<name>A0ABP3A681_MYCUL</name>
<evidence type="ECO:0000313" key="3">
    <source>
        <dbReference type="Proteomes" id="UP000020681"/>
    </source>
</evidence>
<gene>
    <name evidence="2" type="ORF">I551_6518</name>
</gene>
<dbReference type="SUPFAM" id="SSF47336">
    <property type="entry name" value="ACP-like"/>
    <property type="match status" value="1"/>
</dbReference>
<reference evidence="2 3" key="1">
    <citation type="submission" date="2014-01" db="EMBL/GenBank/DDBJ databases">
        <authorList>
            <person name="Dobos K."/>
            <person name="Lenaerts A."/>
            <person name="Ordway D."/>
            <person name="DeGroote M.A."/>
            <person name="Parker T."/>
            <person name="Sizemore C."/>
            <person name="Tallon L.J."/>
            <person name="Sadzewicz L.K."/>
            <person name="Sengamalay N."/>
            <person name="Fraser C.M."/>
            <person name="Hine E."/>
            <person name="Shefchek K.A."/>
            <person name="Das S.P."/>
            <person name="Tettelin H."/>
        </authorList>
    </citation>
    <scope>NUCLEOTIDE SEQUENCE [LARGE SCALE GENOMIC DNA]</scope>
    <source>
        <strain evidence="2 3">Harvey</strain>
    </source>
</reference>
<keyword evidence="3" id="KW-1185">Reference proteome</keyword>
<dbReference type="PROSITE" id="PS50075">
    <property type="entry name" value="CARRIER"/>
    <property type="match status" value="1"/>
</dbReference>
<proteinExistence type="predicted"/>
<organism evidence="2 3">
    <name type="scientific">Mycobacterium ulcerans str. Harvey</name>
    <dbReference type="NCBI Taxonomy" id="1299332"/>
    <lineage>
        <taxon>Bacteria</taxon>
        <taxon>Bacillati</taxon>
        <taxon>Actinomycetota</taxon>
        <taxon>Actinomycetes</taxon>
        <taxon>Mycobacteriales</taxon>
        <taxon>Mycobacteriaceae</taxon>
        <taxon>Mycobacterium</taxon>
        <taxon>Mycobacterium ulcerans group</taxon>
    </lineage>
</organism>
<dbReference type="InterPro" id="IPR009081">
    <property type="entry name" value="PP-bd_ACP"/>
</dbReference>
<dbReference type="Gene3D" id="1.10.1200.10">
    <property type="entry name" value="ACP-like"/>
    <property type="match status" value="1"/>
</dbReference>
<evidence type="ECO:0000313" key="2">
    <source>
        <dbReference type="EMBL" id="EUA86943.1"/>
    </source>
</evidence>
<protein>
    <submittedName>
        <fullName evidence="2">Acyl carrier protein</fullName>
    </submittedName>
</protein>
<feature type="domain" description="Carrier" evidence="1">
    <location>
        <begin position="2"/>
        <end position="82"/>
    </location>
</feature>
<dbReference type="Proteomes" id="UP000020681">
    <property type="component" value="Unassembled WGS sequence"/>
</dbReference>
<accession>A0ABP3A681</accession>
<dbReference type="Pfam" id="PF00550">
    <property type="entry name" value="PP-binding"/>
    <property type="match status" value="1"/>
</dbReference>
<comment type="caution">
    <text evidence="2">The sequence shown here is derived from an EMBL/GenBank/DDBJ whole genome shotgun (WGS) entry which is preliminary data.</text>
</comment>
<dbReference type="InterPro" id="IPR036736">
    <property type="entry name" value="ACP-like_sf"/>
</dbReference>